<keyword evidence="12 15" id="KW-0233">DNA recombination</keyword>
<comment type="similarity">
    <text evidence="3 15">Belongs to the NSE1 family.</text>
</comment>
<evidence type="ECO:0000256" key="14">
    <source>
        <dbReference type="ARBA" id="ARBA00023242"/>
    </source>
</evidence>
<dbReference type="PANTHER" id="PTHR20973:SF0">
    <property type="entry name" value="NON-STRUCTURAL MAINTENANCE OF CHROMOSOMES ELEMENT 1 HOMOLOG"/>
    <property type="match status" value="1"/>
</dbReference>
<evidence type="ECO:0000256" key="9">
    <source>
        <dbReference type="ARBA" id="ARBA00022771"/>
    </source>
</evidence>
<dbReference type="InterPro" id="IPR036388">
    <property type="entry name" value="WH-like_DNA-bd_sf"/>
</dbReference>
<evidence type="ECO:0000256" key="5">
    <source>
        <dbReference type="ARBA" id="ARBA00019422"/>
    </source>
</evidence>
<dbReference type="InterPro" id="IPR013083">
    <property type="entry name" value="Znf_RING/FYVE/PHD"/>
</dbReference>
<dbReference type="Gene3D" id="1.10.10.10">
    <property type="entry name" value="Winged helix-like DNA-binding domain superfamily/Winged helix DNA-binding domain"/>
    <property type="match status" value="1"/>
</dbReference>
<dbReference type="EC" id="2.3.2.27" evidence="4 15"/>
<evidence type="ECO:0000256" key="7">
    <source>
        <dbReference type="ARBA" id="ARBA00022723"/>
    </source>
</evidence>
<evidence type="ECO:0000256" key="11">
    <source>
        <dbReference type="ARBA" id="ARBA00022833"/>
    </source>
</evidence>
<evidence type="ECO:0000256" key="4">
    <source>
        <dbReference type="ARBA" id="ARBA00012483"/>
    </source>
</evidence>
<evidence type="ECO:0000256" key="15">
    <source>
        <dbReference type="RuleBase" id="RU368018"/>
    </source>
</evidence>
<evidence type="ECO:0000313" key="17">
    <source>
        <dbReference type="EMBL" id="TID14945.1"/>
    </source>
</evidence>
<accession>A0A4T0WVW8</accession>
<evidence type="ECO:0000256" key="2">
    <source>
        <dbReference type="ARBA" id="ARBA00004123"/>
    </source>
</evidence>
<comment type="function">
    <text evidence="15">Acts in a DNA repair pathway for removal of UV-induced DNA damage that is distinct from classical nucleotide excision repair and in repair of ionizing radiation damage. Functions in homologous recombination repair of DNA double strand breaks and in recovery of stalled replication forks.</text>
</comment>
<dbReference type="GO" id="GO:0030915">
    <property type="term" value="C:Smc5-Smc6 complex"/>
    <property type="evidence" value="ECO:0007669"/>
    <property type="project" value="UniProtKB-UniRule"/>
</dbReference>
<evidence type="ECO:0000256" key="12">
    <source>
        <dbReference type="ARBA" id="ARBA00023172"/>
    </source>
</evidence>
<dbReference type="InterPro" id="IPR014857">
    <property type="entry name" value="Nse1_RING_C4HC3-type"/>
</dbReference>
<dbReference type="Pfam" id="PF08746">
    <property type="entry name" value="zf-RING-like"/>
    <property type="match status" value="1"/>
</dbReference>
<keyword evidence="11 15" id="KW-0862">Zinc</keyword>
<dbReference type="Gene3D" id="3.30.40.10">
    <property type="entry name" value="Zinc/RING finger domain, C3HC4 (zinc finger)"/>
    <property type="match status" value="1"/>
</dbReference>
<dbReference type="OrthoDB" id="185455at2759"/>
<comment type="catalytic activity">
    <reaction evidence="1 15">
        <text>S-ubiquitinyl-[E2 ubiquitin-conjugating enzyme]-L-cysteine + [acceptor protein]-L-lysine = [E2 ubiquitin-conjugating enzyme]-L-cysteine + N(6)-ubiquitinyl-[acceptor protein]-L-lysine.</text>
        <dbReference type="EC" id="2.3.2.27"/>
    </reaction>
</comment>
<comment type="subunit">
    <text evidence="15">Component of the Smc5-Smc6 complex.</text>
</comment>
<evidence type="ECO:0000256" key="3">
    <source>
        <dbReference type="ARBA" id="ARBA00010258"/>
    </source>
</evidence>
<keyword evidence="7 15" id="KW-0479">Metal-binding</keyword>
<evidence type="ECO:0000256" key="1">
    <source>
        <dbReference type="ARBA" id="ARBA00000900"/>
    </source>
</evidence>
<keyword evidence="8 15" id="KW-0227">DNA damage</keyword>
<dbReference type="GO" id="GO:0005634">
    <property type="term" value="C:nucleus"/>
    <property type="evidence" value="ECO:0007669"/>
    <property type="project" value="UniProtKB-SubCell"/>
</dbReference>
<dbReference type="Proteomes" id="UP000307173">
    <property type="component" value="Unassembled WGS sequence"/>
</dbReference>
<dbReference type="AlphaFoldDB" id="A0A4T0WVW8"/>
<protein>
    <recommendedName>
        <fullName evidence="5 15">Non-structural maintenance of chromosomes element 1 homolog</fullName>
        <ecNumber evidence="4 15">2.3.2.27</ecNumber>
    </recommendedName>
</protein>
<dbReference type="InterPro" id="IPR011513">
    <property type="entry name" value="Nse1"/>
</dbReference>
<name>A0A4T0WVW8_9ASCO</name>
<dbReference type="STRING" id="52247.A0A4T0WVW8"/>
<dbReference type="EMBL" id="SELW01000657">
    <property type="protein sequence ID" value="TID14945.1"/>
    <property type="molecule type" value="Genomic_DNA"/>
</dbReference>
<evidence type="ECO:0000256" key="13">
    <source>
        <dbReference type="ARBA" id="ARBA00023204"/>
    </source>
</evidence>
<keyword evidence="6 15" id="KW-0808">Transferase</keyword>
<keyword evidence="13 15" id="KW-0234">DNA repair</keyword>
<dbReference type="GO" id="GO:0000724">
    <property type="term" value="P:double-strand break repair via homologous recombination"/>
    <property type="evidence" value="ECO:0007669"/>
    <property type="project" value="TreeGrafter"/>
</dbReference>
<keyword evidence="9 15" id="KW-0863">Zinc-finger</keyword>
<dbReference type="GO" id="GO:0061630">
    <property type="term" value="F:ubiquitin protein ligase activity"/>
    <property type="evidence" value="ECO:0007669"/>
    <property type="project" value="UniProtKB-EC"/>
</dbReference>
<evidence type="ECO:0000259" key="16">
    <source>
        <dbReference type="Pfam" id="PF08746"/>
    </source>
</evidence>
<evidence type="ECO:0000256" key="8">
    <source>
        <dbReference type="ARBA" id="ARBA00022763"/>
    </source>
</evidence>
<evidence type="ECO:0000313" key="18">
    <source>
        <dbReference type="Proteomes" id="UP000307173"/>
    </source>
</evidence>
<sequence length="306" mass="34706">MNIVPEEFIQNHTGRESYTDLHAAVIDLVTSLRTISQNLLLLYVKKAILTLYNDITESDEVRSAIQDELNIENPLPSVTLNHLSTILHSINKTLEPLSFEIVESKDMDNASTLFTFVNKKALGAIQLSTKYSQNEIQLVKHAIDTIFSPKNVNQERTTNESGAVFSHIRYYVPYMQMVKSVRNGPPQEDEDAPQLNKLSLDEAELFLRDLECYGWFERYDGNYTLGTRGLVELKSYLIDTYGVYPEGTVSKCSGCSDILTRGYACPNGECGVHFHKQCKELFQRSRNDTGCPNPNCEANLTSYYKF</sequence>
<keyword evidence="18" id="KW-1185">Reference proteome</keyword>
<proteinExistence type="inferred from homology"/>
<feature type="domain" description="Non-structural maintenance of chromosomes element 1 RING C4HC3-type" evidence="16">
    <location>
        <begin position="252"/>
        <end position="293"/>
    </location>
</feature>
<evidence type="ECO:0000256" key="10">
    <source>
        <dbReference type="ARBA" id="ARBA00022786"/>
    </source>
</evidence>
<reference evidence="17 18" key="1">
    <citation type="journal article" date="2019" name="Front. Genet.">
        <title>Whole-Genome Sequencing of the Opportunistic Yeast Pathogen Candida inconspicua Uncovers Its Hybrid Origin.</title>
        <authorList>
            <person name="Mixao V."/>
            <person name="Hansen A.P."/>
            <person name="Saus E."/>
            <person name="Boekhout T."/>
            <person name="Lass-Florl C."/>
            <person name="Gabaldon T."/>
        </authorList>
    </citation>
    <scope>NUCLEOTIDE SEQUENCE [LARGE SCALE GENOMIC DNA]</scope>
    <source>
        <strain evidence="17 18">CBS 180</strain>
    </source>
</reference>
<keyword evidence="10 15" id="KW-0833">Ubl conjugation pathway</keyword>
<organism evidence="17 18">
    <name type="scientific">Pichia inconspicua</name>
    <dbReference type="NCBI Taxonomy" id="52247"/>
    <lineage>
        <taxon>Eukaryota</taxon>
        <taxon>Fungi</taxon>
        <taxon>Dikarya</taxon>
        <taxon>Ascomycota</taxon>
        <taxon>Saccharomycotina</taxon>
        <taxon>Pichiomycetes</taxon>
        <taxon>Pichiales</taxon>
        <taxon>Pichiaceae</taxon>
        <taxon>Pichia</taxon>
    </lineage>
</organism>
<dbReference type="GO" id="GO:0008270">
    <property type="term" value="F:zinc ion binding"/>
    <property type="evidence" value="ECO:0007669"/>
    <property type="project" value="UniProtKB-KW"/>
</dbReference>
<keyword evidence="14 15" id="KW-0539">Nucleus</keyword>
<comment type="subcellular location">
    <subcellularLocation>
        <location evidence="2 15">Nucleus</location>
    </subcellularLocation>
</comment>
<dbReference type="PANTHER" id="PTHR20973">
    <property type="entry name" value="NON-SMC ELEMENT 1-RELATED"/>
    <property type="match status" value="1"/>
</dbReference>
<comment type="caution">
    <text evidence="17">The sequence shown here is derived from an EMBL/GenBank/DDBJ whole genome shotgun (WGS) entry which is preliminary data.</text>
</comment>
<gene>
    <name evidence="17" type="ORF">CANINC_004616</name>
</gene>
<dbReference type="Pfam" id="PF07574">
    <property type="entry name" value="SMC_Nse1"/>
    <property type="match status" value="1"/>
</dbReference>
<evidence type="ECO:0000256" key="6">
    <source>
        <dbReference type="ARBA" id="ARBA00022679"/>
    </source>
</evidence>